<sequence length="196" mass="21491">MLARPSPHRPGGCAALPLPSSIHLSNSTSHFAPAPDPDRWTPRSPSCSVGQTSRDAVALILAHSSGARWSKLTAVAVFHSELLFIGLRSSLARRFAAPLIGSLPYCENSSPVEHCLAGFPEASRESLAPLIDWETRSAQSTRLFRLESFLLAEEALMPILSSSNQDCWYRPEAGPCHIAKTWSDRSNLFHRSPCRF</sequence>
<dbReference type="AlphaFoldDB" id="A0A2T4BVD0"/>
<organism evidence="2 3">
    <name type="scientific">Trichoderma longibrachiatum ATCC 18648</name>
    <dbReference type="NCBI Taxonomy" id="983965"/>
    <lineage>
        <taxon>Eukaryota</taxon>
        <taxon>Fungi</taxon>
        <taxon>Dikarya</taxon>
        <taxon>Ascomycota</taxon>
        <taxon>Pezizomycotina</taxon>
        <taxon>Sordariomycetes</taxon>
        <taxon>Hypocreomycetidae</taxon>
        <taxon>Hypocreales</taxon>
        <taxon>Hypocreaceae</taxon>
        <taxon>Trichoderma</taxon>
    </lineage>
</organism>
<feature type="region of interest" description="Disordered" evidence="1">
    <location>
        <begin position="28"/>
        <end position="47"/>
    </location>
</feature>
<dbReference type="EMBL" id="KZ679139">
    <property type="protein sequence ID" value="PTB73249.1"/>
    <property type="molecule type" value="Genomic_DNA"/>
</dbReference>
<reference evidence="2 3" key="1">
    <citation type="submission" date="2016-07" db="EMBL/GenBank/DDBJ databases">
        <title>Multiple horizontal gene transfer events from other fungi enriched the ability of initially mycotrophic Trichoderma (Ascomycota) to feed on dead plant biomass.</title>
        <authorList>
            <consortium name="DOE Joint Genome Institute"/>
            <person name="Aerts A."/>
            <person name="Atanasova L."/>
            <person name="Chenthamara K."/>
            <person name="Zhang J."/>
            <person name="Grujic M."/>
            <person name="Henrissat B."/>
            <person name="Kuo A."/>
            <person name="Salamov A."/>
            <person name="Lipzen A."/>
            <person name="Labutti K."/>
            <person name="Barry K."/>
            <person name="Miao Y."/>
            <person name="Rahimi M.J."/>
            <person name="Shen Q."/>
            <person name="Grigoriev I.V."/>
            <person name="Kubicek C.P."/>
            <person name="Druzhinina I.S."/>
        </authorList>
    </citation>
    <scope>NUCLEOTIDE SEQUENCE [LARGE SCALE GENOMIC DNA]</scope>
    <source>
        <strain evidence="2 3">ATCC 18648</strain>
    </source>
</reference>
<evidence type="ECO:0000313" key="3">
    <source>
        <dbReference type="Proteomes" id="UP000240760"/>
    </source>
</evidence>
<name>A0A2T4BVD0_TRILO</name>
<proteinExistence type="predicted"/>
<gene>
    <name evidence="2" type="ORF">M440DRAFT_1076771</name>
</gene>
<evidence type="ECO:0000313" key="2">
    <source>
        <dbReference type="EMBL" id="PTB73249.1"/>
    </source>
</evidence>
<dbReference type="Proteomes" id="UP000240760">
    <property type="component" value="Unassembled WGS sequence"/>
</dbReference>
<keyword evidence="3" id="KW-1185">Reference proteome</keyword>
<accession>A0A2T4BVD0</accession>
<evidence type="ECO:0000256" key="1">
    <source>
        <dbReference type="SAM" id="MobiDB-lite"/>
    </source>
</evidence>
<protein>
    <submittedName>
        <fullName evidence="2">Uncharacterized protein</fullName>
    </submittedName>
</protein>